<sequence length="70" mass="7843">SNENSPTLAPANQIRHGNKSNYRVIEDGGYNNYNEFIHTHGLKPWDTKDQAEGQAILDAYKQADAQNGKK</sequence>
<dbReference type="AlphaFoldDB" id="A0A6A6DIR2"/>
<dbReference type="Proteomes" id="UP000800200">
    <property type="component" value="Unassembled WGS sequence"/>
</dbReference>
<dbReference type="EMBL" id="ML994678">
    <property type="protein sequence ID" value="KAF2178129.1"/>
    <property type="molecule type" value="Genomic_DNA"/>
</dbReference>
<protein>
    <submittedName>
        <fullName evidence="1">Uncharacterized protein</fullName>
    </submittedName>
</protein>
<feature type="non-terminal residue" evidence="1">
    <location>
        <position position="70"/>
    </location>
</feature>
<accession>A0A6A6DIR2</accession>
<proteinExistence type="predicted"/>
<dbReference type="OrthoDB" id="4232400at2759"/>
<evidence type="ECO:0000313" key="2">
    <source>
        <dbReference type="Proteomes" id="UP000800200"/>
    </source>
</evidence>
<evidence type="ECO:0000313" key="1">
    <source>
        <dbReference type="EMBL" id="KAF2178129.1"/>
    </source>
</evidence>
<name>A0A6A6DIR2_9PEZI</name>
<reference evidence="1" key="1">
    <citation type="journal article" date="2020" name="Stud. Mycol.">
        <title>101 Dothideomycetes genomes: a test case for predicting lifestyles and emergence of pathogens.</title>
        <authorList>
            <person name="Haridas S."/>
            <person name="Albert R."/>
            <person name="Binder M."/>
            <person name="Bloem J."/>
            <person name="Labutti K."/>
            <person name="Salamov A."/>
            <person name="Andreopoulos B."/>
            <person name="Baker S."/>
            <person name="Barry K."/>
            <person name="Bills G."/>
            <person name="Bluhm B."/>
            <person name="Cannon C."/>
            <person name="Castanera R."/>
            <person name="Culley D."/>
            <person name="Daum C."/>
            <person name="Ezra D."/>
            <person name="Gonzalez J."/>
            <person name="Henrissat B."/>
            <person name="Kuo A."/>
            <person name="Liang C."/>
            <person name="Lipzen A."/>
            <person name="Lutzoni F."/>
            <person name="Magnuson J."/>
            <person name="Mondo S."/>
            <person name="Nolan M."/>
            <person name="Ohm R."/>
            <person name="Pangilinan J."/>
            <person name="Park H.-J."/>
            <person name="Ramirez L."/>
            <person name="Alfaro M."/>
            <person name="Sun H."/>
            <person name="Tritt A."/>
            <person name="Yoshinaga Y."/>
            <person name="Zwiers L.-H."/>
            <person name="Turgeon B."/>
            <person name="Goodwin S."/>
            <person name="Spatafora J."/>
            <person name="Crous P."/>
            <person name="Grigoriev I."/>
        </authorList>
    </citation>
    <scope>NUCLEOTIDE SEQUENCE</scope>
    <source>
        <strain evidence="1">CBS 207.26</strain>
    </source>
</reference>
<keyword evidence="2" id="KW-1185">Reference proteome</keyword>
<gene>
    <name evidence="1" type="ORF">K469DRAFT_508697</name>
</gene>
<organism evidence="1 2">
    <name type="scientific">Zopfia rhizophila CBS 207.26</name>
    <dbReference type="NCBI Taxonomy" id="1314779"/>
    <lineage>
        <taxon>Eukaryota</taxon>
        <taxon>Fungi</taxon>
        <taxon>Dikarya</taxon>
        <taxon>Ascomycota</taxon>
        <taxon>Pezizomycotina</taxon>
        <taxon>Dothideomycetes</taxon>
        <taxon>Dothideomycetes incertae sedis</taxon>
        <taxon>Zopfiaceae</taxon>
        <taxon>Zopfia</taxon>
    </lineage>
</organism>
<feature type="non-terminal residue" evidence="1">
    <location>
        <position position="1"/>
    </location>
</feature>